<gene>
    <name evidence="2" type="ORF">MTBBW1_2540014</name>
</gene>
<reference evidence="2 3" key="1">
    <citation type="submission" date="2017-03" db="EMBL/GenBank/DDBJ databases">
        <authorList>
            <person name="Afonso C.L."/>
            <person name="Miller P.J."/>
            <person name="Scott M.A."/>
            <person name="Spackman E."/>
            <person name="Goraichik I."/>
            <person name="Dimitrov K.M."/>
            <person name="Suarez D.L."/>
            <person name="Swayne D.E."/>
        </authorList>
    </citation>
    <scope>NUCLEOTIDE SEQUENCE [LARGE SCALE GENOMIC DNA]</scope>
    <source>
        <strain evidence="2">PRJEB14757</strain>
    </source>
</reference>
<organism evidence="2 3">
    <name type="scientific">Desulfamplus magnetovallimortis</name>
    <dbReference type="NCBI Taxonomy" id="1246637"/>
    <lineage>
        <taxon>Bacteria</taxon>
        <taxon>Pseudomonadati</taxon>
        <taxon>Thermodesulfobacteriota</taxon>
        <taxon>Desulfobacteria</taxon>
        <taxon>Desulfobacterales</taxon>
        <taxon>Desulfobacteraceae</taxon>
        <taxon>Desulfamplus</taxon>
    </lineage>
</organism>
<dbReference type="RefSeq" id="WP_222424183.1">
    <property type="nucleotide sequence ID" value="NZ_LT828569.1"/>
</dbReference>
<accession>A0A1W1HET8</accession>
<name>A0A1W1HET8_9BACT</name>
<evidence type="ECO:0000313" key="2">
    <source>
        <dbReference type="EMBL" id="SLM30946.1"/>
    </source>
</evidence>
<keyword evidence="1" id="KW-0812">Transmembrane</keyword>
<dbReference type="SUPFAM" id="SSF63829">
    <property type="entry name" value="Calcium-dependent phosphotriesterase"/>
    <property type="match status" value="1"/>
</dbReference>
<sequence length="178" mass="20122">MKKIILGIIIIIAFLIFYFFFQSTPVDSIAYSHPPAPPLNGVMTPNTLLKEAILLGKGIDKGNKEIFIDNLPGFPDNISSNRNGRFWVALFTIRNPIADALHPFPFLKDQMSKLPKIFWPKPKPYGLVIALDEQGKITQSLHDPTGKHLKEVTSVREYGGYLYLGSLHNDRIGKYRLE</sequence>
<keyword evidence="1" id="KW-1133">Transmembrane helix</keyword>
<feature type="transmembrane region" description="Helical" evidence="1">
    <location>
        <begin position="5"/>
        <end position="21"/>
    </location>
</feature>
<dbReference type="Gene3D" id="2.120.10.30">
    <property type="entry name" value="TolB, C-terminal domain"/>
    <property type="match status" value="1"/>
</dbReference>
<evidence type="ECO:0000256" key="1">
    <source>
        <dbReference type="SAM" id="Phobius"/>
    </source>
</evidence>
<dbReference type="InterPro" id="IPR011042">
    <property type="entry name" value="6-blade_b-propeller_TolB-like"/>
</dbReference>
<dbReference type="EMBL" id="FWEV01000173">
    <property type="protein sequence ID" value="SLM30946.1"/>
    <property type="molecule type" value="Genomic_DNA"/>
</dbReference>
<dbReference type="PANTHER" id="PTHR10426">
    <property type="entry name" value="STRICTOSIDINE SYNTHASE-RELATED"/>
    <property type="match status" value="1"/>
</dbReference>
<evidence type="ECO:0000313" key="3">
    <source>
        <dbReference type="Proteomes" id="UP000191931"/>
    </source>
</evidence>
<proteinExistence type="predicted"/>
<protein>
    <submittedName>
        <fullName evidence="2">Uncharacterized protein</fullName>
    </submittedName>
</protein>
<dbReference type="AlphaFoldDB" id="A0A1W1HET8"/>
<dbReference type="STRING" id="1246637.MTBBW1_2540014"/>
<keyword evidence="1" id="KW-0472">Membrane</keyword>
<dbReference type="GO" id="GO:0012505">
    <property type="term" value="C:endomembrane system"/>
    <property type="evidence" value="ECO:0007669"/>
    <property type="project" value="TreeGrafter"/>
</dbReference>
<keyword evidence="3" id="KW-1185">Reference proteome</keyword>
<dbReference type="Proteomes" id="UP000191931">
    <property type="component" value="Unassembled WGS sequence"/>
</dbReference>
<dbReference type="GO" id="GO:0016787">
    <property type="term" value="F:hydrolase activity"/>
    <property type="evidence" value="ECO:0007669"/>
    <property type="project" value="TreeGrafter"/>
</dbReference>
<dbReference type="PANTHER" id="PTHR10426:SF88">
    <property type="entry name" value="ADIPOCYTE PLASMA MEMBRANE-ASSOCIATED PROTEIN HEMOMUCIN-RELATED"/>
    <property type="match status" value="1"/>
</dbReference>